<protein>
    <submittedName>
        <fullName evidence="1">Uncharacterized protein</fullName>
    </submittedName>
</protein>
<proteinExistence type="predicted"/>
<comment type="caution">
    <text evidence="1">The sequence shown here is derived from an EMBL/GenBank/DDBJ whole genome shotgun (WGS) entry which is preliminary data.</text>
</comment>
<dbReference type="EMBL" id="CADEAL010001089">
    <property type="protein sequence ID" value="CAB1428775.1"/>
    <property type="molecule type" value="Genomic_DNA"/>
</dbReference>
<evidence type="ECO:0000313" key="1">
    <source>
        <dbReference type="EMBL" id="CAB1428775.1"/>
    </source>
</evidence>
<sequence>MLGGVGALCDGYGAGRPVQERLVRTLHEEGHPQTIRHYEKIKRGDGFSPFFLLTPLPLYLSHPLAPSRSVCFLKVGKTGSRRRGGGNIPAKSCGSGIYTAKVTSNCKCEDLLVESIMYELKAG</sequence>
<name>A0A9N7YEQ5_PLEPL</name>
<evidence type="ECO:0000313" key="2">
    <source>
        <dbReference type="Proteomes" id="UP001153269"/>
    </source>
</evidence>
<keyword evidence="2" id="KW-1185">Reference proteome</keyword>
<organism evidence="1 2">
    <name type="scientific">Pleuronectes platessa</name>
    <name type="common">European plaice</name>
    <dbReference type="NCBI Taxonomy" id="8262"/>
    <lineage>
        <taxon>Eukaryota</taxon>
        <taxon>Metazoa</taxon>
        <taxon>Chordata</taxon>
        <taxon>Craniata</taxon>
        <taxon>Vertebrata</taxon>
        <taxon>Euteleostomi</taxon>
        <taxon>Actinopterygii</taxon>
        <taxon>Neopterygii</taxon>
        <taxon>Teleostei</taxon>
        <taxon>Neoteleostei</taxon>
        <taxon>Acanthomorphata</taxon>
        <taxon>Carangaria</taxon>
        <taxon>Pleuronectiformes</taxon>
        <taxon>Pleuronectoidei</taxon>
        <taxon>Pleuronectidae</taxon>
        <taxon>Pleuronectes</taxon>
    </lineage>
</organism>
<dbReference type="Proteomes" id="UP001153269">
    <property type="component" value="Unassembled WGS sequence"/>
</dbReference>
<reference evidence="1" key="1">
    <citation type="submission" date="2020-03" db="EMBL/GenBank/DDBJ databases">
        <authorList>
            <person name="Weist P."/>
        </authorList>
    </citation>
    <scope>NUCLEOTIDE SEQUENCE</scope>
</reference>
<accession>A0A9N7YEQ5</accession>
<dbReference type="AlphaFoldDB" id="A0A9N7YEQ5"/>
<gene>
    <name evidence="1" type="ORF">PLEPLA_LOCUS16749</name>
</gene>